<dbReference type="AlphaFoldDB" id="A0A1H8RQ66"/>
<reference evidence="2" key="1">
    <citation type="submission" date="2016-10" db="EMBL/GenBank/DDBJ databases">
        <authorList>
            <person name="Varghese N."/>
            <person name="Submissions S."/>
        </authorList>
    </citation>
    <scope>NUCLEOTIDE SEQUENCE [LARGE SCALE GENOMIC DNA]</scope>
    <source>
        <strain evidence="2">Nm76</strain>
    </source>
</reference>
<dbReference type="STRING" id="42354.SAMN05216333_11537"/>
<sequence>MAVINVQAEQREISAYLTRIGVNQCDHETLLRKMRTDPAGYQRYLDSARKAQRKS</sequence>
<protein>
    <submittedName>
        <fullName evidence="1">Uncharacterized protein</fullName>
    </submittedName>
</protein>
<evidence type="ECO:0000313" key="2">
    <source>
        <dbReference type="Proteomes" id="UP000198814"/>
    </source>
</evidence>
<keyword evidence="2" id="KW-1185">Reference proteome</keyword>
<name>A0A1H8RQ66_9PROT</name>
<gene>
    <name evidence="1" type="ORF">SAMN05216333_11537</name>
</gene>
<proteinExistence type="predicted"/>
<dbReference type="Proteomes" id="UP000198814">
    <property type="component" value="Unassembled WGS sequence"/>
</dbReference>
<organism evidence="1 2">
    <name type="scientific">Nitrosomonas oligotropha</name>
    <dbReference type="NCBI Taxonomy" id="42354"/>
    <lineage>
        <taxon>Bacteria</taxon>
        <taxon>Pseudomonadati</taxon>
        <taxon>Pseudomonadota</taxon>
        <taxon>Betaproteobacteria</taxon>
        <taxon>Nitrosomonadales</taxon>
        <taxon>Nitrosomonadaceae</taxon>
        <taxon>Nitrosomonas</taxon>
    </lineage>
</organism>
<accession>A0A1H8RQ66</accession>
<evidence type="ECO:0000313" key="1">
    <source>
        <dbReference type="EMBL" id="SEO68496.1"/>
    </source>
</evidence>
<dbReference type="EMBL" id="FODO01000015">
    <property type="protein sequence ID" value="SEO68496.1"/>
    <property type="molecule type" value="Genomic_DNA"/>
</dbReference>